<dbReference type="GO" id="GO:0005886">
    <property type="term" value="C:plasma membrane"/>
    <property type="evidence" value="ECO:0007669"/>
    <property type="project" value="TreeGrafter"/>
</dbReference>
<dbReference type="InterPro" id="IPR029787">
    <property type="entry name" value="Nucleotide_cyclase"/>
</dbReference>
<dbReference type="FunFam" id="3.30.70.270:FF:000001">
    <property type="entry name" value="Diguanylate cyclase domain protein"/>
    <property type="match status" value="1"/>
</dbReference>
<dbReference type="Proteomes" id="UP000198611">
    <property type="component" value="Unassembled WGS sequence"/>
</dbReference>
<dbReference type="EC" id="2.7.7.65" evidence="2"/>
<evidence type="ECO:0000259" key="4">
    <source>
        <dbReference type="PROSITE" id="PS50887"/>
    </source>
</evidence>
<dbReference type="STRING" id="1123397.SAMN05660831_00412"/>
<dbReference type="SMART" id="SM00267">
    <property type="entry name" value="GGDEF"/>
    <property type="match status" value="1"/>
</dbReference>
<evidence type="ECO:0000313" key="6">
    <source>
        <dbReference type="Proteomes" id="UP000198611"/>
    </source>
</evidence>
<protein>
    <recommendedName>
        <fullName evidence="2">diguanylate cyclase</fullName>
        <ecNumber evidence="2">2.7.7.65</ecNumber>
    </recommendedName>
</protein>
<evidence type="ECO:0000256" key="2">
    <source>
        <dbReference type="ARBA" id="ARBA00012528"/>
    </source>
</evidence>
<proteinExistence type="predicted"/>
<dbReference type="NCBIfam" id="TIGR00254">
    <property type="entry name" value="GGDEF"/>
    <property type="match status" value="1"/>
</dbReference>
<dbReference type="Pfam" id="PF00990">
    <property type="entry name" value="GGDEF"/>
    <property type="match status" value="1"/>
</dbReference>
<dbReference type="GO" id="GO:0043709">
    <property type="term" value="P:cell adhesion involved in single-species biofilm formation"/>
    <property type="evidence" value="ECO:0007669"/>
    <property type="project" value="TreeGrafter"/>
</dbReference>
<dbReference type="PROSITE" id="PS50887">
    <property type="entry name" value="GGDEF"/>
    <property type="match status" value="1"/>
</dbReference>
<name>A0A1I1NS08_9GAMM</name>
<gene>
    <name evidence="5" type="ORF">SAMN05660831_00412</name>
</gene>
<keyword evidence="6" id="KW-1185">Reference proteome</keyword>
<dbReference type="InterPro" id="IPR043128">
    <property type="entry name" value="Rev_trsase/Diguanyl_cyclase"/>
</dbReference>
<comment type="cofactor">
    <cofactor evidence="1">
        <name>Mg(2+)</name>
        <dbReference type="ChEBI" id="CHEBI:18420"/>
    </cofactor>
</comment>
<sequence>MTRGRDEEQLLETITELLGDPAHDHNPLREPLARLLELSTAQRERLERLIRISDGFHEIAREEKRGLAEECDTHLRRLERLVRISDRYQESLRELSESLREAALHDPLTGLGNRRYLVERLEAELERCRRNGAPLSLGVLDVDYFKAVNDRLGHERGDRLLCHISDLLADQLREYDLCGRWGGEEFVLVLPETTAEEAKAICDRLRRTIRDTPTPADLAVDRITVSIGISTTEEDPDGSYSAAIDRADRRMLVAKEAGRDRVCGPSL</sequence>
<feature type="domain" description="GGDEF" evidence="4">
    <location>
        <begin position="133"/>
        <end position="267"/>
    </location>
</feature>
<evidence type="ECO:0000256" key="1">
    <source>
        <dbReference type="ARBA" id="ARBA00001946"/>
    </source>
</evidence>
<dbReference type="Gene3D" id="3.30.70.270">
    <property type="match status" value="1"/>
</dbReference>
<evidence type="ECO:0000256" key="3">
    <source>
        <dbReference type="ARBA" id="ARBA00034247"/>
    </source>
</evidence>
<dbReference type="NCBIfam" id="NF038266">
    <property type="entry name" value="diguan_SiaD"/>
    <property type="match status" value="1"/>
</dbReference>
<organism evidence="5 6">
    <name type="scientific">Thiohalospira halophila DSM 15071</name>
    <dbReference type="NCBI Taxonomy" id="1123397"/>
    <lineage>
        <taxon>Bacteria</taxon>
        <taxon>Pseudomonadati</taxon>
        <taxon>Pseudomonadota</taxon>
        <taxon>Gammaproteobacteria</taxon>
        <taxon>Thiohalospirales</taxon>
        <taxon>Thiohalospiraceae</taxon>
        <taxon>Thiohalospira</taxon>
    </lineage>
</organism>
<dbReference type="PANTHER" id="PTHR45138">
    <property type="entry name" value="REGULATORY COMPONENTS OF SENSORY TRANSDUCTION SYSTEM"/>
    <property type="match status" value="1"/>
</dbReference>
<dbReference type="GO" id="GO:0052621">
    <property type="term" value="F:diguanylate cyclase activity"/>
    <property type="evidence" value="ECO:0007669"/>
    <property type="project" value="UniProtKB-EC"/>
</dbReference>
<dbReference type="SUPFAM" id="SSF55073">
    <property type="entry name" value="Nucleotide cyclase"/>
    <property type="match status" value="1"/>
</dbReference>
<dbReference type="EMBL" id="FOMJ01000001">
    <property type="protein sequence ID" value="SFD00461.1"/>
    <property type="molecule type" value="Genomic_DNA"/>
</dbReference>
<dbReference type="RefSeq" id="WP_093427077.1">
    <property type="nucleotide sequence ID" value="NZ_FOMJ01000001.1"/>
</dbReference>
<dbReference type="GO" id="GO:1902201">
    <property type="term" value="P:negative regulation of bacterial-type flagellum-dependent cell motility"/>
    <property type="evidence" value="ECO:0007669"/>
    <property type="project" value="TreeGrafter"/>
</dbReference>
<reference evidence="5 6" key="1">
    <citation type="submission" date="2016-10" db="EMBL/GenBank/DDBJ databases">
        <authorList>
            <person name="de Groot N.N."/>
        </authorList>
    </citation>
    <scope>NUCLEOTIDE SEQUENCE [LARGE SCALE GENOMIC DNA]</scope>
    <source>
        <strain evidence="5 6">HL3</strain>
    </source>
</reference>
<accession>A0A1I1NS08</accession>
<comment type="catalytic activity">
    <reaction evidence="3">
        <text>2 GTP = 3',3'-c-di-GMP + 2 diphosphate</text>
        <dbReference type="Rhea" id="RHEA:24898"/>
        <dbReference type="ChEBI" id="CHEBI:33019"/>
        <dbReference type="ChEBI" id="CHEBI:37565"/>
        <dbReference type="ChEBI" id="CHEBI:58805"/>
        <dbReference type="EC" id="2.7.7.65"/>
    </reaction>
</comment>
<dbReference type="PANTHER" id="PTHR45138:SF9">
    <property type="entry name" value="DIGUANYLATE CYCLASE DGCM-RELATED"/>
    <property type="match status" value="1"/>
</dbReference>
<dbReference type="CDD" id="cd01949">
    <property type="entry name" value="GGDEF"/>
    <property type="match status" value="1"/>
</dbReference>
<dbReference type="InterPro" id="IPR050469">
    <property type="entry name" value="Diguanylate_Cyclase"/>
</dbReference>
<dbReference type="InterPro" id="IPR000160">
    <property type="entry name" value="GGDEF_dom"/>
</dbReference>
<dbReference type="OrthoDB" id="9773156at2"/>
<dbReference type="AlphaFoldDB" id="A0A1I1NS08"/>
<evidence type="ECO:0000313" key="5">
    <source>
        <dbReference type="EMBL" id="SFD00461.1"/>
    </source>
</evidence>